<dbReference type="AlphaFoldDB" id="A0A1P8UV49"/>
<name>A0A1P8UV49_9RHOB</name>
<gene>
    <name evidence="2" type="ORF">Ga0080574_TMP2925</name>
</gene>
<evidence type="ECO:0000313" key="2">
    <source>
        <dbReference type="EMBL" id="APZ53259.1"/>
    </source>
</evidence>
<evidence type="ECO:0000256" key="1">
    <source>
        <dbReference type="SAM" id="MobiDB-lite"/>
    </source>
</evidence>
<evidence type="ECO:0000313" key="3">
    <source>
        <dbReference type="Proteomes" id="UP000187059"/>
    </source>
</evidence>
<proteinExistence type="predicted"/>
<feature type="region of interest" description="Disordered" evidence="1">
    <location>
        <begin position="1"/>
        <end position="38"/>
    </location>
</feature>
<accession>A0A1P8UV49</accession>
<reference evidence="2 3" key="1">
    <citation type="submission" date="2016-04" db="EMBL/GenBank/DDBJ databases">
        <title>Deep-sea bacteria in the southern Pacific.</title>
        <authorList>
            <person name="Tang K."/>
        </authorList>
    </citation>
    <scope>NUCLEOTIDE SEQUENCE [LARGE SCALE GENOMIC DNA]</scope>
    <source>
        <strain evidence="2 3">JLT2014</strain>
    </source>
</reference>
<dbReference type="Proteomes" id="UP000187059">
    <property type="component" value="Chromosome"/>
</dbReference>
<sequence length="38" mass="3966">MHGERDTGFGDPAKAAKRRPTAVVPAPAIPLDPRRAAA</sequence>
<dbReference type="STRING" id="1250539.Ga0080574_TMP2925"/>
<protein>
    <submittedName>
        <fullName evidence="2">Uncharacterized protein</fullName>
    </submittedName>
</protein>
<dbReference type="EMBL" id="CP015093">
    <property type="protein sequence ID" value="APZ53259.1"/>
    <property type="molecule type" value="Genomic_DNA"/>
</dbReference>
<organism evidence="2 3">
    <name type="scientific">Salipiger abyssi</name>
    <dbReference type="NCBI Taxonomy" id="1250539"/>
    <lineage>
        <taxon>Bacteria</taxon>
        <taxon>Pseudomonadati</taxon>
        <taxon>Pseudomonadota</taxon>
        <taxon>Alphaproteobacteria</taxon>
        <taxon>Rhodobacterales</taxon>
        <taxon>Roseobacteraceae</taxon>
        <taxon>Salipiger</taxon>
    </lineage>
</organism>
<keyword evidence="3" id="KW-1185">Reference proteome</keyword>
<dbReference type="KEGG" id="paby:Ga0080574_TMP2925"/>